<dbReference type="NCBIfam" id="TIGR02644">
    <property type="entry name" value="Y_phosphoryl"/>
    <property type="match status" value="1"/>
</dbReference>
<dbReference type="InterPro" id="IPR000053">
    <property type="entry name" value="Thymidine/pyrmidine_PPase"/>
</dbReference>
<evidence type="ECO:0000256" key="5">
    <source>
        <dbReference type="PIRNR" id="PIRNR000478"/>
    </source>
</evidence>
<evidence type="ECO:0000256" key="4">
    <source>
        <dbReference type="ARBA" id="ARBA00022679"/>
    </source>
</evidence>
<reference evidence="7" key="1">
    <citation type="journal article" date="2023" name="G3 (Bethesda)">
        <title>Whole genome assembly and annotation of the endangered Caribbean coral Acropora cervicornis.</title>
        <authorList>
            <person name="Selwyn J.D."/>
            <person name="Vollmer S.V."/>
        </authorList>
    </citation>
    <scope>NUCLEOTIDE SEQUENCE</scope>
    <source>
        <strain evidence="7">K2</strain>
    </source>
</reference>
<dbReference type="EC" id="2.4.2.4" evidence="5"/>
<dbReference type="NCBIfam" id="NF004490">
    <property type="entry name" value="PRK05820.1"/>
    <property type="match status" value="1"/>
</dbReference>
<evidence type="ECO:0000259" key="6">
    <source>
        <dbReference type="SMART" id="SM00941"/>
    </source>
</evidence>
<dbReference type="GO" id="GO:0005829">
    <property type="term" value="C:cytosol"/>
    <property type="evidence" value="ECO:0007669"/>
    <property type="project" value="TreeGrafter"/>
</dbReference>
<evidence type="ECO:0000256" key="2">
    <source>
        <dbReference type="ARBA" id="ARBA00011738"/>
    </source>
</evidence>
<comment type="subunit">
    <text evidence="2 5">Homodimer.</text>
</comment>
<accession>A0AAD9R5L6</accession>
<dbReference type="GO" id="GO:0004645">
    <property type="term" value="F:1,4-alpha-oligoglucan phosphorylase activity"/>
    <property type="evidence" value="ECO:0007669"/>
    <property type="project" value="InterPro"/>
</dbReference>
<dbReference type="Pfam" id="PF02885">
    <property type="entry name" value="Glycos_trans_3N"/>
    <property type="match status" value="1"/>
</dbReference>
<comment type="catalytic activity">
    <reaction evidence="5">
        <text>thymidine + phosphate = 2-deoxy-alpha-D-ribose 1-phosphate + thymine</text>
        <dbReference type="Rhea" id="RHEA:16037"/>
        <dbReference type="ChEBI" id="CHEBI:17748"/>
        <dbReference type="ChEBI" id="CHEBI:17821"/>
        <dbReference type="ChEBI" id="CHEBI:43474"/>
        <dbReference type="ChEBI" id="CHEBI:57259"/>
        <dbReference type="EC" id="2.4.2.4"/>
    </reaction>
</comment>
<dbReference type="PANTHER" id="PTHR10515:SF0">
    <property type="entry name" value="THYMIDINE PHOSPHORYLASE"/>
    <property type="match status" value="1"/>
</dbReference>
<dbReference type="Pfam" id="PF07831">
    <property type="entry name" value="PYNP_C"/>
    <property type="match status" value="1"/>
</dbReference>
<dbReference type="Pfam" id="PF00591">
    <property type="entry name" value="Glycos_transf_3"/>
    <property type="match status" value="1"/>
</dbReference>
<evidence type="ECO:0000313" key="8">
    <source>
        <dbReference type="Proteomes" id="UP001249851"/>
    </source>
</evidence>
<comment type="similarity">
    <text evidence="1 5">Belongs to the thymidine/pyrimidine-nucleoside phosphorylase family.</text>
</comment>
<dbReference type="SUPFAM" id="SSF47648">
    <property type="entry name" value="Nucleoside phosphorylase/phosphoribosyltransferase N-terminal domain"/>
    <property type="match status" value="1"/>
</dbReference>
<gene>
    <name evidence="7" type="ORF">P5673_002254</name>
</gene>
<sequence>MSEDSFRIVDLIVKKRDGKELSEDEINHFVKCVTTKSVLDCQIGAMLMAIYLNGMTSVETVHLTKVMMTSGESLMWPTEWKGSVADKHSTGGVGDKVSLPLAPALAVCGVKVPMISGRSLGHTGGTLDKLESIRGFQVNLDSKRICEIVQKVGCCIVGQTDAMVPADKVLYSMRDVTATVSSMPLISSSIISKKACENPTALVLDVKCGKAAFATTEECARDLAQSLVGTCSGLGIKAVVLITAMDAPLGSAIGNSVEVAEAISCLNGEGPRDLKELVCKEGGHLLYTLKKAESVEDGAECIADALKSRKALYKFQEMLEVQGVLPQDAQKLCQPGADPFEVLPLAPRKTELFAKKSGIVKEIDALALAIVTNKLGAGRDEPEGSIDHGVGIVLCVRVGQFIKQSSKWATVYHNGNLNDSLKTSLEKAIKVEQNAGTEDLPIASRIIDVVHGKRQHPASVGQ</sequence>
<dbReference type="GO" id="GO:0009032">
    <property type="term" value="F:thymidine phosphorylase activity"/>
    <property type="evidence" value="ECO:0007669"/>
    <property type="project" value="UniProtKB-UniRule"/>
</dbReference>
<comment type="function">
    <text evidence="5">Catalyzes the reversible phosphorolysis of thymidine. The produced molecules are then utilized as carbon and energy sources or in the rescue of pyrimidine bases for nucleotide synthesis.</text>
</comment>
<dbReference type="AlphaFoldDB" id="A0AAD9R5L6"/>
<dbReference type="SUPFAM" id="SSF54680">
    <property type="entry name" value="Pyrimidine nucleoside phosphorylase C-terminal domain"/>
    <property type="match status" value="1"/>
</dbReference>
<dbReference type="InterPro" id="IPR017459">
    <property type="entry name" value="Glycosyl_Trfase_fam3_N_dom"/>
</dbReference>
<dbReference type="InterPro" id="IPR013102">
    <property type="entry name" value="PYNP_C"/>
</dbReference>
<dbReference type="InterPro" id="IPR000312">
    <property type="entry name" value="Glycosyl_Trfase_fam3"/>
</dbReference>
<protein>
    <recommendedName>
        <fullName evidence="5">Thymidine phosphorylase</fullName>
        <shortName evidence="5">TP</shortName>
        <ecNumber evidence="5">2.4.2.4</ecNumber>
    </recommendedName>
    <alternativeName>
        <fullName evidence="5">TdRPase</fullName>
    </alternativeName>
</protein>
<feature type="domain" description="Pyrimidine nucleoside phosphorylase C-terminal" evidence="6">
    <location>
        <begin position="359"/>
        <end position="432"/>
    </location>
</feature>
<comment type="pathway">
    <text evidence="5">Pyrimidine metabolism; dTMP biosynthesis via salvage pathway; dTMP from thymine: step 1/2.</text>
</comment>
<keyword evidence="8" id="KW-1185">Reference proteome</keyword>
<dbReference type="Gene3D" id="3.90.1170.30">
    <property type="entry name" value="Pyrimidine nucleoside phosphorylase-like, C-terminal domain"/>
    <property type="match status" value="1"/>
</dbReference>
<dbReference type="PIRSF" id="PIRSF000478">
    <property type="entry name" value="TP_PyNP"/>
    <property type="match status" value="1"/>
</dbReference>
<dbReference type="FunFam" id="3.40.1030.10:FF:000003">
    <property type="entry name" value="Pyrimidine-nucleoside phosphorylase"/>
    <property type="match status" value="1"/>
</dbReference>
<keyword evidence="3 5" id="KW-0328">Glycosyltransferase</keyword>
<evidence type="ECO:0000313" key="7">
    <source>
        <dbReference type="EMBL" id="KAK2573201.1"/>
    </source>
</evidence>
<dbReference type="Gene3D" id="1.20.970.10">
    <property type="entry name" value="Transferase, Pyrimidine Nucleoside Phosphorylase, Chain C"/>
    <property type="match status" value="1"/>
</dbReference>
<reference evidence="7" key="2">
    <citation type="journal article" date="2023" name="Science">
        <title>Genomic signatures of disease resistance in endangered staghorn corals.</title>
        <authorList>
            <person name="Vollmer S.V."/>
            <person name="Selwyn J.D."/>
            <person name="Despard B.A."/>
            <person name="Roesel C.L."/>
        </authorList>
    </citation>
    <scope>NUCLEOTIDE SEQUENCE</scope>
    <source>
        <strain evidence="7">K2</strain>
    </source>
</reference>
<dbReference type="SMART" id="SM00941">
    <property type="entry name" value="PYNP_C"/>
    <property type="match status" value="1"/>
</dbReference>
<evidence type="ECO:0000256" key="3">
    <source>
        <dbReference type="ARBA" id="ARBA00022676"/>
    </source>
</evidence>
<comment type="caution">
    <text evidence="7">The sequence shown here is derived from an EMBL/GenBank/DDBJ whole genome shotgun (WGS) entry which is preliminary data.</text>
</comment>
<evidence type="ECO:0000256" key="1">
    <source>
        <dbReference type="ARBA" id="ARBA00006915"/>
    </source>
</evidence>
<dbReference type="InterPro" id="IPR036320">
    <property type="entry name" value="Glycosyl_Trfase_fam3_N_dom_sf"/>
</dbReference>
<dbReference type="SUPFAM" id="SSF52418">
    <property type="entry name" value="Nucleoside phosphorylase/phosphoribosyltransferase catalytic domain"/>
    <property type="match status" value="1"/>
</dbReference>
<keyword evidence="4 5" id="KW-0808">Transferase</keyword>
<dbReference type="Proteomes" id="UP001249851">
    <property type="component" value="Unassembled WGS sequence"/>
</dbReference>
<dbReference type="InterPro" id="IPR035902">
    <property type="entry name" value="Nuc_phospho_transferase"/>
</dbReference>
<dbReference type="Gene3D" id="3.40.1030.10">
    <property type="entry name" value="Nucleoside phosphorylase/phosphoribosyltransferase catalytic domain"/>
    <property type="match status" value="1"/>
</dbReference>
<dbReference type="GO" id="GO:0006206">
    <property type="term" value="P:pyrimidine nucleobase metabolic process"/>
    <property type="evidence" value="ECO:0007669"/>
    <property type="project" value="InterPro"/>
</dbReference>
<dbReference type="InterPro" id="IPR036566">
    <property type="entry name" value="PYNP-like_C_sf"/>
</dbReference>
<proteinExistence type="inferred from homology"/>
<organism evidence="7 8">
    <name type="scientific">Acropora cervicornis</name>
    <name type="common">Staghorn coral</name>
    <dbReference type="NCBI Taxonomy" id="6130"/>
    <lineage>
        <taxon>Eukaryota</taxon>
        <taxon>Metazoa</taxon>
        <taxon>Cnidaria</taxon>
        <taxon>Anthozoa</taxon>
        <taxon>Hexacorallia</taxon>
        <taxon>Scleractinia</taxon>
        <taxon>Astrocoeniina</taxon>
        <taxon>Acroporidae</taxon>
        <taxon>Acropora</taxon>
    </lineage>
</organism>
<dbReference type="GO" id="GO:0006213">
    <property type="term" value="P:pyrimidine nucleoside metabolic process"/>
    <property type="evidence" value="ECO:0007669"/>
    <property type="project" value="UniProtKB-UniRule"/>
</dbReference>
<dbReference type="PANTHER" id="PTHR10515">
    <property type="entry name" value="THYMIDINE PHOSPHORYLASE"/>
    <property type="match status" value="1"/>
</dbReference>
<name>A0AAD9R5L6_ACRCE</name>
<dbReference type="EMBL" id="JARQWQ010000003">
    <property type="protein sequence ID" value="KAK2573201.1"/>
    <property type="molecule type" value="Genomic_DNA"/>
</dbReference>
<dbReference type="InterPro" id="IPR018090">
    <property type="entry name" value="Pyrmidine_PPas_bac/euk"/>
</dbReference>